<accession>A0ABQ2B946</accession>
<dbReference type="NCBIfam" id="TIGR02669">
    <property type="entry name" value="SpoIID_LytB"/>
    <property type="match status" value="1"/>
</dbReference>
<feature type="signal peptide" evidence="1">
    <location>
        <begin position="1"/>
        <end position="32"/>
    </location>
</feature>
<name>A0ABQ2B946_9MICO</name>
<dbReference type="Proteomes" id="UP000632535">
    <property type="component" value="Unassembled WGS sequence"/>
</dbReference>
<dbReference type="Pfam" id="PF08486">
    <property type="entry name" value="SpoIID"/>
    <property type="match status" value="1"/>
</dbReference>
<proteinExistence type="predicted"/>
<organism evidence="3 4">
    <name type="scientific">Isoptericola cucumis</name>
    <dbReference type="NCBI Taxonomy" id="1776856"/>
    <lineage>
        <taxon>Bacteria</taxon>
        <taxon>Bacillati</taxon>
        <taxon>Actinomycetota</taxon>
        <taxon>Actinomycetes</taxon>
        <taxon>Micrococcales</taxon>
        <taxon>Promicromonosporaceae</taxon>
        <taxon>Isoptericola</taxon>
    </lineage>
</organism>
<feature type="domain" description="Sporulation stage II protein D amidase enhancer LytB N-terminal" evidence="2">
    <location>
        <begin position="206"/>
        <end position="307"/>
    </location>
</feature>
<dbReference type="InterPro" id="IPR013486">
    <property type="entry name" value="SpoIID/LytB"/>
</dbReference>
<dbReference type="EMBL" id="BMDG01000009">
    <property type="protein sequence ID" value="GGI09856.1"/>
    <property type="molecule type" value="Genomic_DNA"/>
</dbReference>
<feature type="chain" id="PRO_5046572213" description="Sporulation stage II protein D amidase enhancer LytB N-terminal domain-containing protein" evidence="1">
    <location>
        <begin position="33"/>
        <end position="436"/>
    </location>
</feature>
<protein>
    <recommendedName>
        <fullName evidence="2">Sporulation stage II protein D amidase enhancer LytB N-terminal domain-containing protein</fullName>
    </recommendedName>
</protein>
<keyword evidence="1" id="KW-0732">Signal</keyword>
<evidence type="ECO:0000259" key="2">
    <source>
        <dbReference type="Pfam" id="PF08486"/>
    </source>
</evidence>
<dbReference type="InterPro" id="IPR013693">
    <property type="entry name" value="SpoIID/LytB_N"/>
</dbReference>
<dbReference type="RefSeq" id="WP_188524348.1">
    <property type="nucleotide sequence ID" value="NZ_BMDG01000009.1"/>
</dbReference>
<reference evidence="4" key="1">
    <citation type="journal article" date="2019" name="Int. J. Syst. Evol. Microbiol.">
        <title>The Global Catalogue of Microorganisms (GCM) 10K type strain sequencing project: providing services to taxonomists for standard genome sequencing and annotation.</title>
        <authorList>
            <consortium name="The Broad Institute Genomics Platform"/>
            <consortium name="The Broad Institute Genome Sequencing Center for Infectious Disease"/>
            <person name="Wu L."/>
            <person name="Ma J."/>
        </authorList>
    </citation>
    <scope>NUCLEOTIDE SEQUENCE [LARGE SCALE GENOMIC DNA]</scope>
    <source>
        <strain evidence="4">CCM 8653</strain>
    </source>
</reference>
<sequence length="436" mass="46648">MHGTWARRLVAGITSTLLAAAGLVALPATAQAAVPDSFRISGSGFGHGVGMPQFGAYELARRGGVNGGDVLRHYYKGATTQHVTTPQIVAVQVYGPDPLGRSGYGDTKDTSAVAVHDGSWRLRTSDGKTLLTGSGTTRFSLSTASGKIVVKVDGKTYRANLLRIHWSGTRYYRSDGTQALATVRDAHGTYKHGRMTLSARQGIPNVVNDVLLNTEYLYGIAEMPSSWGVEGSAALRAQAMAARSYALVAMRSAKTDCRCHVVDDVRDQNFTGWKKENEGTNGRWGKVWKKAVNASVASRTRAQALTYAGSPVQAHYYSSSGGRTADSEDVWVSRIPYERSVSDPYSKAAPGNSYASWTRTITQAQARRLFGLTNVQSIAVTARWTSGQVRTLTATKPNGTKASITGKADAMRSKIGARTTAGSMPASWITRVTAVS</sequence>
<evidence type="ECO:0000313" key="3">
    <source>
        <dbReference type="EMBL" id="GGI09856.1"/>
    </source>
</evidence>
<gene>
    <name evidence="3" type="ORF">GCM10007368_28290</name>
</gene>
<comment type="caution">
    <text evidence="3">The sequence shown here is derived from an EMBL/GenBank/DDBJ whole genome shotgun (WGS) entry which is preliminary data.</text>
</comment>
<evidence type="ECO:0000313" key="4">
    <source>
        <dbReference type="Proteomes" id="UP000632535"/>
    </source>
</evidence>
<keyword evidence="4" id="KW-1185">Reference proteome</keyword>
<evidence type="ECO:0000256" key="1">
    <source>
        <dbReference type="SAM" id="SignalP"/>
    </source>
</evidence>